<sequence>MKSVLKLLKNIFSSEDSKFQVGKQNNTGDNNNISNQEVDNSTTMIDNSDHSVHIHDNKNNEAKFVHNPVKGLMLGIVKWSWLINIVVLMTMFIWNKNYFTMSIILIVALLLFLIIGYISYDLSSKMKVSTNNYHPYWKFGIIIIIFFTFWLFIFIILKNNLEHKIDNYLEQMRWWQKFKLWVTVSIKSDPFLIIKNNIFNIYLTVVNSLSLAIIGRHVLEQNHIYLYDKSLNNIGIKFILFCLLIFVFNFSIYFILK</sequence>
<proteinExistence type="predicted"/>
<feature type="transmembrane region" description="Helical" evidence="1">
    <location>
        <begin position="234"/>
        <end position="256"/>
    </location>
</feature>
<dbReference type="STRING" id="764298.STRMA_1204"/>
<dbReference type="Proteomes" id="UP000003573">
    <property type="component" value="Unassembled WGS sequence"/>
</dbReference>
<dbReference type="AlphaFoldDB" id="G5JWR8"/>
<evidence type="ECO:0000313" key="2">
    <source>
        <dbReference type="EMBL" id="EHJ52125.1"/>
    </source>
</evidence>
<dbReference type="EMBL" id="AEUW02000001">
    <property type="protein sequence ID" value="EHJ52125.1"/>
    <property type="molecule type" value="Genomic_DNA"/>
</dbReference>
<feature type="transmembrane region" description="Helical" evidence="1">
    <location>
        <begin position="197"/>
        <end position="214"/>
    </location>
</feature>
<feature type="transmembrane region" description="Helical" evidence="1">
    <location>
        <begin position="101"/>
        <end position="120"/>
    </location>
</feature>
<name>G5JWR8_9STRE</name>
<gene>
    <name evidence="2" type="ORF">STRMA_1204</name>
</gene>
<organism evidence="2 3">
    <name type="scientific">Streptococcus macacae NCTC 11558</name>
    <dbReference type="NCBI Taxonomy" id="764298"/>
    <lineage>
        <taxon>Bacteria</taxon>
        <taxon>Bacillati</taxon>
        <taxon>Bacillota</taxon>
        <taxon>Bacilli</taxon>
        <taxon>Lactobacillales</taxon>
        <taxon>Streptococcaceae</taxon>
        <taxon>Streptococcus</taxon>
    </lineage>
</organism>
<keyword evidence="1" id="KW-1133">Transmembrane helix</keyword>
<comment type="caution">
    <text evidence="2">The sequence shown here is derived from an EMBL/GenBank/DDBJ whole genome shotgun (WGS) entry which is preliminary data.</text>
</comment>
<reference evidence="2 3" key="1">
    <citation type="journal article" date="2014" name="Int. J. Syst. Evol. Microbiol.">
        <title>Phylogenomics and the dynamic genome evolution of the genus Streptococcus.</title>
        <authorList>
            <consortium name="The Broad Institute Genome Sequencing Platform"/>
            <person name="Richards V.P."/>
            <person name="Palmer S.R."/>
            <person name="Pavinski Bitar P.D."/>
            <person name="Qin X."/>
            <person name="Weinstock G.M."/>
            <person name="Highlander S.K."/>
            <person name="Town C.D."/>
            <person name="Burne R.A."/>
            <person name="Stanhope M.J."/>
        </authorList>
    </citation>
    <scope>NUCLEOTIDE SEQUENCE [LARGE SCALE GENOMIC DNA]</scope>
    <source>
        <strain evidence="2 3">NCTC 11558</strain>
    </source>
</reference>
<protein>
    <submittedName>
        <fullName evidence="2">Uncharacterized protein</fullName>
    </submittedName>
</protein>
<keyword evidence="1" id="KW-0812">Transmembrane</keyword>
<keyword evidence="1" id="KW-0472">Membrane</keyword>
<dbReference type="RefSeq" id="WP_003079830.1">
    <property type="nucleotide sequence ID" value="NZ_AEUW02000001.1"/>
</dbReference>
<evidence type="ECO:0000256" key="1">
    <source>
        <dbReference type="SAM" id="Phobius"/>
    </source>
</evidence>
<evidence type="ECO:0000313" key="3">
    <source>
        <dbReference type="Proteomes" id="UP000003573"/>
    </source>
</evidence>
<accession>G5JWR8</accession>
<keyword evidence="3" id="KW-1185">Reference proteome</keyword>
<feature type="transmembrane region" description="Helical" evidence="1">
    <location>
        <begin position="136"/>
        <end position="157"/>
    </location>
</feature>
<feature type="transmembrane region" description="Helical" evidence="1">
    <location>
        <begin position="72"/>
        <end position="94"/>
    </location>
</feature>